<keyword evidence="2" id="KW-0812">Transmembrane</keyword>
<evidence type="ECO:0000256" key="1">
    <source>
        <dbReference type="SAM" id="MobiDB-lite"/>
    </source>
</evidence>
<dbReference type="EMBL" id="BDSA01000003">
    <property type="protein sequence ID" value="GBE61821.1"/>
    <property type="molecule type" value="Genomic_DNA"/>
</dbReference>
<protein>
    <submittedName>
        <fullName evidence="3">Rhoptry neck protein 11</fullName>
    </submittedName>
</protein>
<dbReference type="VEuPathDB" id="PiroplasmaDB:BOVATA_033140"/>
<accession>A0A2H6KFQ0</accession>
<feature type="region of interest" description="Disordered" evidence="1">
    <location>
        <begin position="16"/>
        <end position="62"/>
    </location>
</feature>
<dbReference type="AlphaFoldDB" id="A0A2H6KFQ0"/>
<feature type="transmembrane region" description="Helical" evidence="2">
    <location>
        <begin position="111"/>
        <end position="130"/>
    </location>
</feature>
<sequence>MLLSIHPVDAWRSEKGLRDRADNHEAKGEIKSNDKTTTSASAHHREQHANDAYNERNETPKGNVRRNVEAAIASSALQSETRGLHVYVDRANSEKQAEIVYQPAEGFLNTAYFNTLLVIFAILVLVLTLVADIEMRIQSKDEFMRQAFDNCVRQVALMSFVTLSLYIAMHTDLAKRLDELFVQDSKHLEVFDALMQISFFLFCCFFVYCIYIGIVVSRWTKFMRKADEADVLTSAKEFDFVNGSQFIWNRNVINKARYMVNRMEFGDAVKQRGYSDVGGCYFMDYLRASLIQIAMTLIRISRVSLFVALSVLIVLRFIGPVHIMRTIHILSFLNTAAVVALAWRIWYIESHLYPPELSQYMLLKLNVSDVGEALQPTYKGGNEYAPSNIVQYWICGDAAINAHENLFWLKQHGPIVLRKAFEALLFCHLMILSVWLYCLKNNAKAIIEDYDAAAPLVGTVIVAVLAPSMLYSLVIVTRCGNLIDYELLEKVLTSHKNENAKNALQLIDSLAMEAIIFALEKGGDDQWRKLLAKQKALPDAITSQIKSHWNSMKNVNDEIKFSALLKYLQSQWGNFRSCNQQRMKEFVKQFMRHDPKTMNCQEFMVFGYAIKSMILTPLEEEYQTALFEDKFEIPWRSPCGVDLNNFDTIITQVAQWPPFDFHQICIYEHFIRISRGSSSTQRISCYADFYKAVGTMSA</sequence>
<keyword evidence="2" id="KW-1133">Transmembrane helix</keyword>
<keyword evidence="4" id="KW-1185">Reference proteome</keyword>
<reference evidence="3 4" key="1">
    <citation type="journal article" date="2017" name="BMC Genomics">
        <title>Whole-genome assembly of Babesia ovata and comparative genomics between closely related pathogens.</title>
        <authorList>
            <person name="Yamagishi J."/>
            <person name="Asada M."/>
            <person name="Hakimi H."/>
            <person name="Tanaka T.Q."/>
            <person name="Sugimoto C."/>
            <person name="Kawazu S."/>
        </authorList>
    </citation>
    <scope>NUCLEOTIDE SEQUENCE [LARGE SCALE GENOMIC DNA]</scope>
    <source>
        <strain evidence="3 4">Miyake</strain>
    </source>
</reference>
<name>A0A2H6KFQ0_9APIC</name>
<dbReference type="RefSeq" id="XP_028868064.1">
    <property type="nucleotide sequence ID" value="XM_029012231.1"/>
</dbReference>
<comment type="caution">
    <text evidence="3">The sequence shown here is derived from an EMBL/GenBank/DDBJ whole genome shotgun (WGS) entry which is preliminary data.</text>
</comment>
<keyword evidence="2" id="KW-0472">Membrane</keyword>
<feature type="transmembrane region" description="Helical" evidence="2">
    <location>
        <begin position="151"/>
        <end position="169"/>
    </location>
</feature>
<feature type="compositionally biased region" description="Basic and acidic residues" evidence="1">
    <location>
        <begin position="43"/>
        <end position="59"/>
    </location>
</feature>
<feature type="transmembrane region" description="Helical" evidence="2">
    <location>
        <begin position="452"/>
        <end position="476"/>
    </location>
</feature>
<feature type="transmembrane region" description="Helical" evidence="2">
    <location>
        <begin position="303"/>
        <end position="323"/>
    </location>
</feature>
<evidence type="ECO:0000256" key="2">
    <source>
        <dbReference type="SAM" id="Phobius"/>
    </source>
</evidence>
<proteinExistence type="predicted"/>
<gene>
    <name evidence="3" type="ORF">BOVATA_033140</name>
</gene>
<dbReference type="OrthoDB" id="186625at2759"/>
<evidence type="ECO:0000313" key="4">
    <source>
        <dbReference type="Proteomes" id="UP000236319"/>
    </source>
</evidence>
<feature type="transmembrane region" description="Helical" evidence="2">
    <location>
        <begin position="329"/>
        <end position="347"/>
    </location>
</feature>
<feature type="transmembrane region" description="Helical" evidence="2">
    <location>
        <begin position="420"/>
        <end position="437"/>
    </location>
</feature>
<dbReference type="GeneID" id="39875591"/>
<dbReference type="Proteomes" id="UP000236319">
    <property type="component" value="Unassembled WGS sequence"/>
</dbReference>
<organism evidence="3 4">
    <name type="scientific">Babesia ovata</name>
    <dbReference type="NCBI Taxonomy" id="189622"/>
    <lineage>
        <taxon>Eukaryota</taxon>
        <taxon>Sar</taxon>
        <taxon>Alveolata</taxon>
        <taxon>Apicomplexa</taxon>
        <taxon>Aconoidasida</taxon>
        <taxon>Piroplasmida</taxon>
        <taxon>Babesiidae</taxon>
        <taxon>Babesia</taxon>
    </lineage>
</organism>
<feature type="transmembrane region" description="Helical" evidence="2">
    <location>
        <begin position="193"/>
        <end position="216"/>
    </location>
</feature>
<evidence type="ECO:0000313" key="3">
    <source>
        <dbReference type="EMBL" id="GBE61821.1"/>
    </source>
</evidence>
<feature type="compositionally biased region" description="Basic and acidic residues" evidence="1">
    <location>
        <begin position="16"/>
        <end position="34"/>
    </location>
</feature>